<feature type="domain" description="EF-hand" evidence="16">
    <location>
        <begin position="156"/>
        <end position="191"/>
    </location>
</feature>
<dbReference type="InterPro" id="IPR018247">
    <property type="entry name" value="EF_Hand_1_Ca_BS"/>
</dbReference>
<evidence type="ECO:0000256" key="6">
    <source>
        <dbReference type="ARBA" id="ARBA00022737"/>
    </source>
</evidence>
<evidence type="ECO:0000256" key="11">
    <source>
        <dbReference type="ARBA" id="ARBA00023136"/>
    </source>
</evidence>
<organism evidence="17 18">
    <name type="scientific">Steinernema hermaphroditum</name>
    <dbReference type="NCBI Taxonomy" id="289476"/>
    <lineage>
        <taxon>Eukaryota</taxon>
        <taxon>Metazoa</taxon>
        <taxon>Ecdysozoa</taxon>
        <taxon>Nematoda</taxon>
        <taxon>Chromadorea</taxon>
        <taxon>Rhabditida</taxon>
        <taxon>Tylenchina</taxon>
        <taxon>Panagrolaimomorpha</taxon>
        <taxon>Strongyloidoidea</taxon>
        <taxon>Steinernematidae</taxon>
        <taxon>Steinernema</taxon>
    </lineage>
</organism>
<evidence type="ECO:0000259" key="15">
    <source>
        <dbReference type="PROSITE" id="PS50102"/>
    </source>
</evidence>
<dbReference type="PROSITE" id="PS50102">
    <property type="entry name" value="RRM"/>
    <property type="match status" value="1"/>
</dbReference>
<evidence type="ECO:0000256" key="9">
    <source>
        <dbReference type="ARBA" id="ARBA00022989"/>
    </source>
</evidence>
<evidence type="ECO:0000256" key="13">
    <source>
        <dbReference type="PROSITE-ProRule" id="PRU00282"/>
    </source>
</evidence>
<dbReference type="SUPFAM" id="SSF54928">
    <property type="entry name" value="RNA-binding domain, RBD"/>
    <property type="match status" value="1"/>
</dbReference>
<evidence type="ECO:0000256" key="12">
    <source>
        <dbReference type="PROSITE-ProRule" id="PRU00176"/>
    </source>
</evidence>
<comment type="subcellular location">
    <subcellularLocation>
        <location evidence="1">Mitochondrion inner membrane</location>
        <topology evidence="1">Multi-pass membrane protein</topology>
    </subcellularLocation>
</comment>
<feature type="repeat" description="Solcar" evidence="13">
    <location>
        <begin position="262"/>
        <end position="348"/>
    </location>
</feature>
<dbReference type="Pfam" id="PF13499">
    <property type="entry name" value="EF-hand_7"/>
    <property type="match status" value="1"/>
</dbReference>
<dbReference type="SUPFAM" id="SSF103506">
    <property type="entry name" value="Mitochondrial carrier"/>
    <property type="match status" value="1"/>
</dbReference>
<feature type="region of interest" description="Disordered" evidence="14">
    <location>
        <begin position="643"/>
        <end position="673"/>
    </location>
</feature>
<evidence type="ECO:0000259" key="16">
    <source>
        <dbReference type="PROSITE" id="PS50222"/>
    </source>
</evidence>
<keyword evidence="6" id="KW-0677">Repeat</keyword>
<dbReference type="EMBL" id="JAUCMV010000004">
    <property type="protein sequence ID" value="KAK0404663.1"/>
    <property type="molecule type" value="Genomic_DNA"/>
</dbReference>
<feature type="region of interest" description="Disordered" evidence="14">
    <location>
        <begin position="1"/>
        <end position="29"/>
    </location>
</feature>
<feature type="compositionally biased region" description="Polar residues" evidence="14">
    <location>
        <begin position="16"/>
        <end position="27"/>
    </location>
</feature>
<keyword evidence="4 13" id="KW-0812">Transmembrane</keyword>
<dbReference type="GO" id="GO:0005743">
    <property type="term" value="C:mitochondrial inner membrane"/>
    <property type="evidence" value="ECO:0007669"/>
    <property type="project" value="UniProtKB-SubCell"/>
</dbReference>
<evidence type="ECO:0000313" key="17">
    <source>
        <dbReference type="EMBL" id="KAK0404663.1"/>
    </source>
</evidence>
<feature type="compositionally biased region" description="Basic and acidic residues" evidence="14">
    <location>
        <begin position="750"/>
        <end position="772"/>
    </location>
</feature>
<keyword evidence="5" id="KW-0479">Metal-binding</keyword>
<dbReference type="SMART" id="SM00360">
    <property type="entry name" value="RRM"/>
    <property type="match status" value="1"/>
</dbReference>
<dbReference type="Proteomes" id="UP001175271">
    <property type="component" value="Unassembled WGS sequence"/>
</dbReference>
<dbReference type="Pfam" id="PF00153">
    <property type="entry name" value="Mito_carr"/>
    <property type="match status" value="3"/>
</dbReference>
<gene>
    <name evidence="17" type="ORF">QR680_017560</name>
</gene>
<evidence type="ECO:0000256" key="2">
    <source>
        <dbReference type="ARBA" id="ARBA00006375"/>
    </source>
</evidence>
<dbReference type="SUPFAM" id="SSF47473">
    <property type="entry name" value="EF-hand"/>
    <property type="match status" value="1"/>
</dbReference>
<accession>A0AA39HF15</accession>
<keyword evidence="18" id="KW-1185">Reference proteome</keyword>
<comment type="caution">
    <text evidence="17">The sequence shown here is derived from an EMBL/GenBank/DDBJ whole genome shotgun (WGS) entry which is preliminary data.</text>
</comment>
<evidence type="ECO:0000256" key="10">
    <source>
        <dbReference type="ARBA" id="ARBA00023128"/>
    </source>
</evidence>
<dbReference type="SMART" id="SM00054">
    <property type="entry name" value="EFh"/>
    <property type="match status" value="3"/>
</dbReference>
<dbReference type="FunFam" id="1.50.40.10:FF:000003">
    <property type="entry name" value="Putative calcium-binding mitochondrial carrier protein scamc-2"/>
    <property type="match status" value="1"/>
</dbReference>
<evidence type="ECO:0000256" key="5">
    <source>
        <dbReference type="ARBA" id="ARBA00022723"/>
    </source>
</evidence>
<evidence type="ECO:0000313" key="18">
    <source>
        <dbReference type="Proteomes" id="UP001175271"/>
    </source>
</evidence>
<dbReference type="InterPro" id="IPR012677">
    <property type="entry name" value="Nucleotide-bd_a/b_plait_sf"/>
</dbReference>
<feature type="compositionally biased region" description="Basic and acidic residues" evidence="14">
    <location>
        <begin position="1"/>
        <end position="10"/>
    </location>
</feature>
<evidence type="ECO:0000256" key="4">
    <source>
        <dbReference type="ARBA" id="ARBA00022692"/>
    </source>
</evidence>
<dbReference type="PROSITE" id="PS50920">
    <property type="entry name" value="SOLCAR"/>
    <property type="match status" value="3"/>
</dbReference>
<dbReference type="GO" id="GO:0005509">
    <property type="term" value="F:calcium ion binding"/>
    <property type="evidence" value="ECO:0007669"/>
    <property type="project" value="InterPro"/>
</dbReference>
<dbReference type="Gene3D" id="3.30.70.330">
    <property type="match status" value="1"/>
</dbReference>
<keyword evidence="9" id="KW-1133">Transmembrane helix</keyword>
<evidence type="ECO:0000256" key="3">
    <source>
        <dbReference type="ARBA" id="ARBA00022448"/>
    </source>
</evidence>
<dbReference type="PRINTS" id="PR00926">
    <property type="entry name" value="MITOCARRIER"/>
</dbReference>
<dbReference type="PROSITE" id="PS50222">
    <property type="entry name" value="EF_HAND_2"/>
    <property type="match status" value="3"/>
</dbReference>
<keyword evidence="7" id="KW-0999">Mitochondrion inner membrane</keyword>
<keyword evidence="12" id="KW-0694">RNA-binding</keyword>
<dbReference type="InterPro" id="IPR023395">
    <property type="entry name" value="MCP_dom_sf"/>
</dbReference>
<dbReference type="CDD" id="cd00051">
    <property type="entry name" value="EFh"/>
    <property type="match status" value="1"/>
</dbReference>
<reference evidence="17" key="1">
    <citation type="submission" date="2023-06" db="EMBL/GenBank/DDBJ databases">
        <title>Genomic analysis of the entomopathogenic nematode Steinernema hermaphroditum.</title>
        <authorList>
            <person name="Schwarz E.M."/>
            <person name="Heppert J.K."/>
            <person name="Baniya A."/>
            <person name="Schwartz H.T."/>
            <person name="Tan C.-H."/>
            <person name="Antoshechkin I."/>
            <person name="Sternberg P.W."/>
            <person name="Goodrich-Blair H."/>
            <person name="Dillman A.R."/>
        </authorList>
    </citation>
    <scope>NUCLEOTIDE SEQUENCE</scope>
    <source>
        <strain evidence="17">PS9179</strain>
        <tissue evidence="17">Whole animal</tissue>
    </source>
</reference>
<dbReference type="AlphaFoldDB" id="A0AA39HF15"/>
<dbReference type="PROSITE" id="PS00018">
    <property type="entry name" value="EF_HAND_1"/>
    <property type="match status" value="2"/>
</dbReference>
<feature type="domain" description="EF-hand" evidence="16">
    <location>
        <begin position="88"/>
        <end position="123"/>
    </location>
</feature>
<evidence type="ECO:0000256" key="7">
    <source>
        <dbReference type="ARBA" id="ARBA00022792"/>
    </source>
</evidence>
<dbReference type="PANTHER" id="PTHR24089">
    <property type="entry name" value="SOLUTE CARRIER FAMILY 25"/>
    <property type="match status" value="1"/>
</dbReference>
<dbReference type="InterPro" id="IPR035979">
    <property type="entry name" value="RBD_domain_sf"/>
</dbReference>
<dbReference type="FunFam" id="1.10.238.10:FF:000369">
    <property type="entry name" value="Probable calcium-binding mitochondrial carrier CBG00135"/>
    <property type="match status" value="1"/>
</dbReference>
<keyword evidence="11 13" id="KW-0472">Membrane</keyword>
<dbReference type="InterPro" id="IPR011992">
    <property type="entry name" value="EF-hand-dom_pair"/>
</dbReference>
<dbReference type="FunFam" id="1.10.238.10:FF:000028">
    <property type="entry name" value="Putative calcium-binding mitochondrial carrier protein scamc-2"/>
    <property type="match status" value="1"/>
</dbReference>
<dbReference type="Pfam" id="PF00076">
    <property type="entry name" value="RRM_1"/>
    <property type="match status" value="1"/>
</dbReference>
<keyword evidence="10" id="KW-0496">Mitochondrion</keyword>
<feature type="region of interest" description="Disordered" evidence="14">
    <location>
        <begin position="743"/>
        <end position="817"/>
    </location>
</feature>
<dbReference type="GO" id="GO:0003723">
    <property type="term" value="F:RNA binding"/>
    <property type="evidence" value="ECO:0007669"/>
    <property type="project" value="UniProtKB-UniRule"/>
</dbReference>
<evidence type="ECO:0000256" key="8">
    <source>
        <dbReference type="ARBA" id="ARBA00022837"/>
    </source>
</evidence>
<dbReference type="Gene3D" id="1.10.238.10">
    <property type="entry name" value="EF-hand"/>
    <property type="match status" value="2"/>
</dbReference>
<sequence length="860" mass="96152">MFRASSEEQHGYPSIASASVTSSTNTGKELAAEKAGIATLSAQELAQTSSELFSKGDKKIAKHVTPLLKSSPKPTSLIQVHPHGLCPEKERALKELYERLDMDNDGTIDIRDLTAALKHEMPHIPYRLAPKLLARIRRREDDDAVNFSDFVHYVIEHEKRLELIFQDLDRNQDGYIDVREIKEYCHELGIPISDARAQNIVEKMDQTGSAAIDLSEFQQFMLLYPSSDPRDIADFWRHNLVIDIGEDSQVPEDFSQSEIQSGVWWRHLVAGGVAGCFSRTCTAPLDRLKVFMQVYANKSNRMGLMSAVRMLHAEGGVRCFWRGNGINVIKIAPESAIKFMAYEQLKRVIQRLKGDGELTIYERFLAGSSAGAISQTAIYPMEVLKTRLALRRTGQLDHGVLHFAKKMYEQEGLRCFYKGYIPNLLGIIPYAGIDLAVYETLKTLYVRRNKDVTEPGVLALVACGACSSTCGQLASYPLALIRTRLQAKTVAKDRSQPDTMSGQFRFILKNEGVVGLYRGITPNFMKIMIQSPLTIEEKSLREKYERLKAIRKAISAAKNPPQNSKETHKISDRVSKKSNVEVAAVAAEEVKRKIISGAIRLSKASEKNTFKRLKVSEKRPSLEKTPSLSQNDAVVLAQGCGSETEPMFSPPYSSQEPRYPRPPQQVNPTPTRGPTLYVRGTELSKDVLEHAFHPFGTINRCFVEERRKSAFITFSSTEQAEEAIAKMDDKAIDGRTVRVSFARRQNQSGFRDRQQRPSVNRERTISDTEKDGTPAGFRKRPGLGANKGTDGPTPLRRWAPSTSTDSSAPPTPITPTVPLARVQFQKFVPAGASQPEIPALTEQQVKEREVVTYDDSCPFD</sequence>
<dbReference type="InterPro" id="IPR002067">
    <property type="entry name" value="MCP"/>
</dbReference>
<evidence type="ECO:0000256" key="1">
    <source>
        <dbReference type="ARBA" id="ARBA00004448"/>
    </source>
</evidence>
<name>A0AA39HF15_9BILA</name>
<keyword evidence="8" id="KW-0106">Calcium</keyword>
<comment type="similarity">
    <text evidence="2">Belongs to the mitochondrial carrier (TC 2.A.29) family.</text>
</comment>
<feature type="repeat" description="Solcar" evidence="13">
    <location>
        <begin position="358"/>
        <end position="444"/>
    </location>
</feature>
<protein>
    <submittedName>
        <fullName evidence="17">Uncharacterized protein</fullName>
    </submittedName>
</protein>
<dbReference type="InterPro" id="IPR000504">
    <property type="entry name" value="RRM_dom"/>
</dbReference>
<dbReference type="InterPro" id="IPR018108">
    <property type="entry name" value="MCP_transmembrane"/>
</dbReference>
<feature type="domain" description="EF-hand" evidence="16">
    <location>
        <begin position="192"/>
        <end position="227"/>
    </location>
</feature>
<dbReference type="Gene3D" id="1.50.40.10">
    <property type="entry name" value="Mitochondrial carrier domain"/>
    <property type="match status" value="1"/>
</dbReference>
<proteinExistence type="inferred from homology"/>
<feature type="repeat" description="Solcar" evidence="13">
    <location>
        <begin position="455"/>
        <end position="544"/>
    </location>
</feature>
<evidence type="ECO:0000256" key="14">
    <source>
        <dbReference type="SAM" id="MobiDB-lite"/>
    </source>
</evidence>
<dbReference type="InterPro" id="IPR002048">
    <property type="entry name" value="EF_hand_dom"/>
</dbReference>
<feature type="domain" description="RRM" evidence="15">
    <location>
        <begin position="674"/>
        <end position="744"/>
    </location>
</feature>
<dbReference type="GO" id="GO:0055085">
    <property type="term" value="P:transmembrane transport"/>
    <property type="evidence" value="ECO:0007669"/>
    <property type="project" value="InterPro"/>
</dbReference>
<keyword evidence="3" id="KW-0813">Transport</keyword>